<name>A0ABV1WWL3_9ACTN</name>
<feature type="non-terminal residue" evidence="1">
    <location>
        <position position="1"/>
    </location>
</feature>
<dbReference type="Proteomes" id="UP001474181">
    <property type="component" value="Unassembled WGS sequence"/>
</dbReference>
<keyword evidence="2" id="KW-1185">Reference proteome</keyword>
<gene>
    <name evidence="1" type="ORF">ABT404_16865</name>
</gene>
<reference evidence="1 2" key="1">
    <citation type="submission" date="2024-06" db="EMBL/GenBank/DDBJ databases">
        <title>The Natural Products Discovery Center: Release of the First 8490 Sequenced Strains for Exploring Actinobacteria Biosynthetic Diversity.</title>
        <authorList>
            <person name="Kalkreuter E."/>
            <person name="Kautsar S.A."/>
            <person name="Yang D."/>
            <person name="Bader C.D."/>
            <person name="Teijaro C.N."/>
            <person name="Fluegel L."/>
            <person name="Davis C.M."/>
            <person name="Simpson J.R."/>
            <person name="Lauterbach L."/>
            <person name="Steele A.D."/>
            <person name="Gui C."/>
            <person name="Meng S."/>
            <person name="Li G."/>
            <person name="Viehrig K."/>
            <person name="Ye F."/>
            <person name="Su P."/>
            <person name="Kiefer A.F."/>
            <person name="Nichols A."/>
            <person name="Cepeda A.J."/>
            <person name="Yan W."/>
            <person name="Fan B."/>
            <person name="Jiang Y."/>
            <person name="Adhikari A."/>
            <person name="Zheng C.-J."/>
            <person name="Schuster L."/>
            <person name="Cowan T.M."/>
            <person name="Smanski M.J."/>
            <person name="Chevrette M.G."/>
            <person name="De Carvalho L.P.S."/>
            <person name="Shen B."/>
        </authorList>
    </citation>
    <scope>NUCLEOTIDE SEQUENCE [LARGE SCALE GENOMIC DNA]</scope>
    <source>
        <strain evidence="1 2">NPDC000234</strain>
    </source>
</reference>
<accession>A0ABV1WWL3</accession>
<proteinExistence type="predicted"/>
<sequence length="93" mass="9778">ARDWFRQAAELAVEGPGGLELADAAEALASAAGSAEWAAVLLGAATGLRGGRTEGDPDVVRVEREVRAKLPAEAYDQAFEQGRRQRSAAVSER</sequence>
<evidence type="ECO:0000313" key="1">
    <source>
        <dbReference type="EMBL" id="MER7181125.1"/>
    </source>
</evidence>
<dbReference type="RefSeq" id="WP_350781709.1">
    <property type="nucleotide sequence ID" value="NZ_JBEPEK010000103.1"/>
</dbReference>
<protein>
    <submittedName>
        <fullName evidence="1">Uncharacterized protein</fullName>
    </submittedName>
</protein>
<comment type="caution">
    <text evidence="1">The sequence shown here is derived from an EMBL/GenBank/DDBJ whole genome shotgun (WGS) entry which is preliminary data.</text>
</comment>
<evidence type="ECO:0000313" key="2">
    <source>
        <dbReference type="Proteomes" id="UP001474181"/>
    </source>
</evidence>
<organism evidence="1 2">
    <name type="scientific">Streptomyces hyaluromycini</name>
    <dbReference type="NCBI Taxonomy" id="1377993"/>
    <lineage>
        <taxon>Bacteria</taxon>
        <taxon>Bacillati</taxon>
        <taxon>Actinomycetota</taxon>
        <taxon>Actinomycetes</taxon>
        <taxon>Kitasatosporales</taxon>
        <taxon>Streptomycetaceae</taxon>
        <taxon>Streptomyces</taxon>
    </lineage>
</organism>
<dbReference type="EMBL" id="JBEPEK010000103">
    <property type="protein sequence ID" value="MER7181125.1"/>
    <property type="molecule type" value="Genomic_DNA"/>
</dbReference>